<name>A0AB39R6W7_9ACTN</name>
<reference evidence="1" key="1">
    <citation type="submission" date="2024-07" db="EMBL/GenBank/DDBJ databases">
        <authorList>
            <person name="Yu S.T."/>
        </authorList>
    </citation>
    <scope>NUCLEOTIDE SEQUENCE</scope>
    <source>
        <strain evidence="1">R41</strain>
    </source>
</reference>
<dbReference type="InterPro" id="IPR045592">
    <property type="entry name" value="DUF6461"/>
</dbReference>
<sequence>MTPLFGPLTVTNSGYCSRSDNHAEVVMSTEIFPNNQLYQFGYCAIFAKAISPIDLLTRVAGGPVQPTLVSRTQAEIIVALGEDISEDDLPELDIDELHSVGLLQDDGPLLRAGTHGDWSFVIEPEGPYLANDEVLKTVSHDTTALSVRQSDSGSSWISYAENGEILSSFDPLFPGNDYGKQPQVLEQLTGHLEAISHGERYDSFPNALRKIQKELHCTVPQEADAGPLQAIRIAGGY</sequence>
<proteinExistence type="predicted"/>
<dbReference type="EMBL" id="CP163443">
    <property type="protein sequence ID" value="XDQ50283.1"/>
    <property type="molecule type" value="Genomic_DNA"/>
</dbReference>
<protein>
    <submittedName>
        <fullName evidence="1">DUF6461 domain-containing protein</fullName>
    </submittedName>
</protein>
<accession>A0AB39R6W7</accession>
<gene>
    <name evidence="1" type="ORF">AB5J53_00355</name>
</gene>
<dbReference type="RefSeq" id="WP_369243639.1">
    <property type="nucleotide sequence ID" value="NZ_CP163443.1"/>
</dbReference>
<evidence type="ECO:0000313" key="1">
    <source>
        <dbReference type="EMBL" id="XDQ50283.1"/>
    </source>
</evidence>
<dbReference type="AlphaFoldDB" id="A0AB39R6W7"/>
<organism evidence="1">
    <name type="scientific">Streptomyces sp. R41</name>
    <dbReference type="NCBI Taxonomy" id="3238632"/>
    <lineage>
        <taxon>Bacteria</taxon>
        <taxon>Bacillati</taxon>
        <taxon>Actinomycetota</taxon>
        <taxon>Actinomycetes</taxon>
        <taxon>Kitasatosporales</taxon>
        <taxon>Streptomycetaceae</taxon>
        <taxon>Streptomyces</taxon>
    </lineage>
</organism>
<dbReference type="Pfam" id="PF20062">
    <property type="entry name" value="DUF6461"/>
    <property type="match status" value="1"/>
</dbReference>